<dbReference type="eggNOG" id="ENOG5030W5B">
    <property type="taxonomic scope" value="Bacteria"/>
</dbReference>
<evidence type="ECO:0008006" key="3">
    <source>
        <dbReference type="Google" id="ProtNLM"/>
    </source>
</evidence>
<proteinExistence type="predicted"/>
<comment type="caution">
    <text evidence="1">The sequence shown here is derived from an EMBL/GenBank/DDBJ whole genome shotgun (WGS) entry which is preliminary data.</text>
</comment>
<dbReference type="EMBL" id="AWXA01000010">
    <property type="protein sequence ID" value="ERT61250.1"/>
    <property type="molecule type" value="Genomic_DNA"/>
</dbReference>
<dbReference type="PATRIC" id="fig|1111454.3.peg.667"/>
<evidence type="ECO:0000313" key="2">
    <source>
        <dbReference type="Proteomes" id="UP000017090"/>
    </source>
</evidence>
<reference evidence="1 2" key="1">
    <citation type="submission" date="2013-09" db="EMBL/GenBank/DDBJ databases">
        <authorList>
            <person name="Durkin A.S."/>
            <person name="Haft D.R."/>
            <person name="McCorrison J."/>
            <person name="Torralba M."/>
            <person name="Gillis M."/>
            <person name="Haft D.H."/>
            <person name="Methe B."/>
            <person name="Sutton G."/>
            <person name="Nelson K.E."/>
        </authorList>
    </citation>
    <scope>NUCLEOTIDE SEQUENCE [LARGE SCALE GENOMIC DNA]</scope>
    <source>
        <strain evidence="1 2">BV3C16-1</strain>
    </source>
</reference>
<keyword evidence="2" id="KW-1185">Reference proteome</keyword>
<dbReference type="Proteomes" id="UP000017090">
    <property type="component" value="Unassembled WGS sequence"/>
</dbReference>
<dbReference type="OrthoDB" id="2611623at2"/>
<protein>
    <recommendedName>
        <fullName evidence="3">Phage gp6-like head-tail connector protein</fullName>
    </recommendedName>
</protein>
<organism evidence="1 2">
    <name type="scientific">Megasphaera vaginalis</name>
    <name type="common">ex Srinivasan et al. 2021</name>
    <dbReference type="NCBI Taxonomy" id="1111454"/>
    <lineage>
        <taxon>Bacteria</taxon>
        <taxon>Bacillati</taxon>
        <taxon>Bacillota</taxon>
        <taxon>Negativicutes</taxon>
        <taxon>Veillonellales</taxon>
        <taxon>Veillonellaceae</taxon>
        <taxon>Megasphaera</taxon>
    </lineage>
</organism>
<sequence>MEQMDKIKALIKMATGIDIGDSYDGLIEYIYNNERQHILNDCNLTEIPDGLAYVVEERTAARFMQANKSIILNDADLNVVTSIREGDTTVNFGDANAETRLDNVIGAWLRSRERDIACYRKLRW</sequence>
<dbReference type="AlphaFoldDB" id="U7UPL1"/>
<accession>U7UPL1</accession>
<evidence type="ECO:0000313" key="1">
    <source>
        <dbReference type="EMBL" id="ERT61250.1"/>
    </source>
</evidence>
<name>U7UPL1_9FIRM</name>
<gene>
    <name evidence="1" type="ORF">HMPREF1250_0173</name>
</gene>
<dbReference type="RefSeq" id="WP_023053153.1">
    <property type="nucleotide sequence ID" value="NZ_AWXA01000010.1"/>
</dbReference>
<dbReference type="STRING" id="1111454.HMPREF1250_0173"/>